<dbReference type="InterPro" id="IPR008979">
    <property type="entry name" value="Galactose-bd-like_sf"/>
</dbReference>
<dbReference type="Gene3D" id="2.60.40.10">
    <property type="entry name" value="Immunoglobulins"/>
    <property type="match status" value="2"/>
</dbReference>
<dbReference type="InterPro" id="IPR006102">
    <property type="entry name" value="Ig-like_GH2"/>
</dbReference>
<dbReference type="PRINTS" id="PR00132">
    <property type="entry name" value="GLHYDRLASE2"/>
</dbReference>
<keyword evidence="10" id="KW-1185">Reference proteome</keyword>
<dbReference type="Pfam" id="PF02837">
    <property type="entry name" value="Glyco_hydro_2_N"/>
    <property type="match status" value="1"/>
</dbReference>
<dbReference type="Gene3D" id="3.20.20.80">
    <property type="entry name" value="Glycosidases"/>
    <property type="match status" value="1"/>
</dbReference>
<dbReference type="GO" id="GO:0005975">
    <property type="term" value="P:carbohydrate metabolic process"/>
    <property type="evidence" value="ECO:0007669"/>
    <property type="project" value="InterPro"/>
</dbReference>
<feature type="domain" description="Glycoside hydrolase family 2 immunoglobulin-like beta-sandwich" evidence="4">
    <location>
        <begin position="193"/>
        <end position="261"/>
    </location>
</feature>
<dbReference type="InterPro" id="IPR006101">
    <property type="entry name" value="Glyco_hydro_2"/>
</dbReference>
<protein>
    <submittedName>
        <fullName evidence="8">Beta-galactosidase</fullName>
    </submittedName>
</protein>
<evidence type="ECO:0000256" key="1">
    <source>
        <dbReference type="ARBA" id="ARBA00007401"/>
    </source>
</evidence>
<dbReference type="PANTHER" id="PTHR42732:SF1">
    <property type="entry name" value="BETA-MANNOSIDASE"/>
    <property type="match status" value="1"/>
</dbReference>
<dbReference type="Proteomes" id="UP000702954">
    <property type="component" value="Unassembled WGS sequence"/>
</dbReference>
<evidence type="ECO:0000313" key="7">
    <source>
        <dbReference type="EMBL" id="GBU06248.1"/>
    </source>
</evidence>
<accession>A0A4R3JU33</accession>
<sequence length="755" mass="85995">MREIININEGWSFSKEQKELPIACEESWEVVDLPHTWNQYDGQDGGSDYYRGACWYVKELGPYTVKPHSRIYLEFQAAANVCAAYVNGKKVCSHEGGFSIFRADITEQLDENGENLIAVCVDNAPKSNVYPQMADFTFYGGLYRDVNLVIVNESHFDLDYYGAPGIKVSSKIQGENALVDIHSYVTNPLEGDRVEFEIYDEDGETKVFAVRPATQETQVAVELLDAHLWQGVEDPYLYTVSARLVRHNEVLDEIETRIGIREYTVDPQKGFFLNGKSMPLRGVSRHQDRYDLGNALTFEEHYEDILLIKEVGANTIRLAHYQHSQDFYDLCDEAGFIIWAEIPFISAMNADPDAHENCRSQMRELIFQNFNHPSICFWGISNEITIGGEVPGLVENLKDLHALVHELDDTRMTTMAQVSHLPMENEQNDITDVVSYNHYFGWYGGKLEDNEAWLDAFHEMHPERPIGISEYGCEGITTYHNDNPKGGDYSEEFQAVYHEHMAKIIEERPWLWATHVWNMFDFGCDARNEGGVKGRNNKGLMTIDRLIRKDAFYLYKAYWTEEEFVHICSKRYAQRTTDTVTIKVYTNCPEVTLSIGGRVIEKQAGNKVFTFENVPLQEGFTTIVAKAGNCTDTITLEKVAEANPSYIFEESEDDKVAGVTNWFDNVDLSVARPMEFKEGYFSLKDLVKDILKNTEACQVLLNGLSSTMGINIKKSMLEVMGDRPAMDMGANSGDEKMMAVMAYINAELQKIKKED</sequence>
<name>A0A4R3JU33_9FIRM</name>
<keyword evidence="2" id="KW-0378">Hydrolase</keyword>
<reference evidence="7 10" key="1">
    <citation type="journal article" date="2018" name="Int. J. Syst. Evol. Microbiol.">
        <title>Draft Genome Sequence of Faecalimonas umbilicata JCM 30896T, an Acetate-Producing Bacterium Isolated from Human Feces.</title>
        <authorList>
            <person name="Sakamoto M."/>
            <person name="Ikeyama N."/>
            <person name="Yuki M."/>
            <person name="Ohkuma M."/>
        </authorList>
    </citation>
    <scope>NUCLEOTIDE SEQUENCE [LARGE SCALE GENOMIC DNA]</scope>
    <source>
        <strain evidence="7 10">EGH7</strain>
    </source>
</reference>
<comment type="similarity">
    <text evidence="1">Belongs to the glycosyl hydrolase 2 family.</text>
</comment>
<keyword evidence="3" id="KW-0326">Glycosidase</keyword>
<feature type="domain" description="Glycoside hydrolase family 2 catalytic" evidence="5">
    <location>
        <begin position="269"/>
        <end position="559"/>
    </location>
</feature>
<dbReference type="InterPro" id="IPR036156">
    <property type="entry name" value="Beta-gal/glucu_dom_sf"/>
</dbReference>
<dbReference type="InterPro" id="IPR017853">
    <property type="entry name" value="GH"/>
</dbReference>
<evidence type="ECO:0000259" key="5">
    <source>
        <dbReference type="Pfam" id="PF02836"/>
    </source>
</evidence>
<dbReference type="EMBL" id="BHEO01000008">
    <property type="protein sequence ID" value="GBU06248.1"/>
    <property type="molecule type" value="Genomic_DNA"/>
</dbReference>
<feature type="domain" description="Glycosyl hydrolases family 2 sugar binding" evidence="6">
    <location>
        <begin position="50"/>
        <end position="149"/>
    </location>
</feature>
<reference evidence="8 9" key="2">
    <citation type="submission" date="2019-03" db="EMBL/GenBank/DDBJ databases">
        <title>Genomic Encyclopedia of Type Strains, Phase IV (KMG-IV): sequencing the most valuable type-strain genomes for metagenomic binning, comparative biology and taxonomic classification.</title>
        <authorList>
            <person name="Goeker M."/>
        </authorList>
    </citation>
    <scope>NUCLEOTIDE SEQUENCE [LARGE SCALE GENOMIC DNA]</scope>
    <source>
        <strain evidence="8 9">DSM 103426</strain>
    </source>
</reference>
<evidence type="ECO:0000313" key="8">
    <source>
        <dbReference type="EMBL" id="TCS69296.1"/>
    </source>
</evidence>
<dbReference type="RefSeq" id="WP_016440573.1">
    <property type="nucleotide sequence ID" value="NZ_BHEO01000008.1"/>
</dbReference>
<evidence type="ECO:0000256" key="2">
    <source>
        <dbReference type="ARBA" id="ARBA00022801"/>
    </source>
</evidence>
<evidence type="ECO:0000313" key="9">
    <source>
        <dbReference type="Proteomes" id="UP000294613"/>
    </source>
</evidence>
<dbReference type="InterPro" id="IPR051913">
    <property type="entry name" value="GH2_Domain-Containing"/>
</dbReference>
<dbReference type="InterPro" id="IPR006103">
    <property type="entry name" value="Glyco_hydro_2_cat"/>
</dbReference>
<gene>
    <name evidence="8" type="ORF">EDD74_10451</name>
    <name evidence="7" type="ORF">FAEUMB_27890</name>
</gene>
<dbReference type="EMBL" id="SLZV01000004">
    <property type="protein sequence ID" value="TCS69296.1"/>
    <property type="molecule type" value="Genomic_DNA"/>
</dbReference>
<dbReference type="Proteomes" id="UP000294613">
    <property type="component" value="Unassembled WGS sequence"/>
</dbReference>
<evidence type="ECO:0000259" key="6">
    <source>
        <dbReference type="Pfam" id="PF02837"/>
    </source>
</evidence>
<dbReference type="PANTHER" id="PTHR42732">
    <property type="entry name" value="BETA-GALACTOSIDASE"/>
    <property type="match status" value="1"/>
</dbReference>
<evidence type="ECO:0000256" key="3">
    <source>
        <dbReference type="ARBA" id="ARBA00023295"/>
    </source>
</evidence>
<organism evidence="8 9">
    <name type="scientific">Faecalimonas umbilicata</name>
    <dbReference type="NCBI Taxonomy" id="1912855"/>
    <lineage>
        <taxon>Bacteria</taxon>
        <taxon>Bacillati</taxon>
        <taxon>Bacillota</taxon>
        <taxon>Clostridia</taxon>
        <taxon>Lachnospirales</taxon>
        <taxon>Lachnospiraceae</taxon>
        <taxon>Faecalimonas</taxon>
    </lineage>
</organism>
<dbReference type="Gene3D" id="2.60.120.260">
    <property type="entry name" value="Galactose-binding domain-like"/>
    <property type="match status" value="1"/>
</dbReference>
<dbReference type="AlphaFoldDB" id="A0A4R3JU33"/>
<dbReference type="Pfam" id="PF00703">
    <property type="entry name" value="Glyco_hydro_2"/>
    <property type="match status" value="1"/>
</dbReference>
<comment type="caution">
    <text evidence="8">The sequence shown here is derived from an EMBL/GenBank/DDBJ whole genome shotgun (WGS) entry which is preliminary data.</text>
</comment>
<dbReference type="SUPFAM" id="SSF49785">
    <property type="entry name" value="Galactose-binding domain-like"/>
    <property type="match status" value="1"/>
</dbReference>
<evidence type="ECO:0000313" key="10">
    <source>
        <dbReference type="Proteomes" id="UP000702954"/>
    </source>
</evidence>
<evidence type="ECO:0000259" key="4">
    <source>
        <dbReference type="Pfam" id="PF00703"/>
    </source>
</evidence>
<dbReference type="InterPro" id="IPR013783">
    <property type="entry name" value="Ig-like_fold"/>
</dbReference>
<proteinExistence type="inferred from homology"/>
<dbReference type="SUPFAM" id="SSF51445">
    <property type="entry name" value="(Trans)glycosidases"/>
    <property type="match status" value="1"/>
</dbReference>
<dbReference type="GO" id="GO:0004553">
    <property type="term" value="F:hydrolase activity, hydrolyzing O-glycosyl compounds"/>
    <property type="evidence" value="ECO:0007669"/>
    <property type="project" value="InterPro"/>
</dbReference>
<dbReference type="SUPFAM" id="SSF49303">
    <property type="entry name" value="beta-Galactosidase/glucuronidase domain"/>
    <property type="match status" value="1"/>
</dbReference>
<dbReference type="InterPro" id="IPR006104">
    <property type="entry name" value="Glyco_hydro_2_N"/>
</dbReference>
<dbReference type="Pfam" id="PF02836">
    <property type="entry name" value="Glyco_hydro_2_C"/>
    <property type="match status" value="1"/>
</dbReference>